<dbReference type="Pfam" id="PF13279">
    <property type="entry name" value="4HBT_2"/>
    <property type="match status" value="1"/>
</dbReference>
<sequence>MGGQRPYYELRHLVGFEETNLVGNVYYVNYVRWQGRCREMFLRDRAPAVLDDIRKDLKLFTLSVGCEFFAEITAFDQLSIRMRLEDLTQTQIGFSFDYVRLRGAEGEDGAGGPVAEDLVARGRQRVACMRGPNTDTRPTRVPEALRRALEPYALPATGSAPPGPLAVAAGGG</sequence>
<dbReference type="Proteomes" id="UP001174050">
    <property type="component" value="Unassembled WGS sequence"/>
</dbReference>
<accession>A0ABT7Z014</accession>
<dbReference type="EC" id="3.1.2.-" evidence="1"/>
<evidence type="ECO:0000313" key="1">
    <source>
        <dbReference type="EMBL" id="MDN3292810.1"/>
    </source>
</evidence>
<dbReference type="Gene3D" id="3.10.129.10">
    <property type="entry name" value="Hotdog Thioesterase"/>
    <property type="match status" value="1"/>
</dbReference>
<dbReference type="SUPFAM" id="SSF54637">
    <property type="entry name" value="Thioesterase/thiol ester dehydrase-isomerase"/>
    <property type="match status" value="1"/>
</dbReference>
<dbReference type="InterPro" id="IPR029069">
    <property type="entry name" value="HotDog_dom_sf"/>
</dbReference>
<reference evidence="1" key="1">
    <citation type="submission" date="2023-06" db="EMBL/GenBank/DDBJ databases">
        <title>WGS-Sequencing of Streptomyces ficellus isolate 21 collected from sand in Gara Djebilet Iron Mine in Algeria.</title>
        <authorList>
            <person name="Zegers G.P."/>
            <person name="Gomez A."/>
            <person name="Gueddou A."/>
            <person name="Zahara A.F."/>
            <person name="Worth M."/>
            <person name="Sevigny J.L."/>
            <person name="Tisa L."/>
        </authorList>
    </citation>
    <scope>NUCLEOTIDE SEQUENCE</scope>
    <source>
        <strain evidence="1">AS11</strain>
    </source>
</reference>
<dbReference type="GO" id="GO:0016787">
    <property type="term" value="F:hydrolase activity"/>
    <property type="evidence" value="ECO:0007669"/>
    <property type="project" value="UniProtKB-KW"/>
</dbReference>
<dbReference type="EMBL" id="JAUEPL010000002">
    <property type="protein sequence ID" value="MDN3292810.1"/>
    <property type="molecule type" value="Genomic_DNA"/>
</dbReference>
<name>A0ABT7Z014_9ACTN</name>
<dbReference type="CDD" id="cd00586">
    <property type="entry name" value="4HBT"/>
    <property type="match status" value="1"/>
</dbReference>
<gene>
    <name evidence="1" type="ORF">QWM81_01870</name>
</gene>
<evidence type="ECO:0000313" key="2">
    <source>
        <dbReference type="Proteomes" id="UP001174050"/>
    </source>
</evidence>
<proteinExistence type="predicted"/>
<organism evidence="1 2">
    <name type="scientific">Streptomyces ficellus</name>
    <dbReference type="NCBI Taxonomy" id="1977088"/>
    <lineage>
        <taxon>Bacteria</taxon>
        <taxon>Bacillati</taxon>
        <taxon>Actinomycetota</taxon>
        <taxon>Actinomycetes</taxon>
        <taxon>Kitasatosporales</taxon>
        <taxon>Streptomycetaceae</taxon>
        <taxon>Streptomyces</taxon>
    </lineage>
</organism>
<comment type="caution">
    <text evidence="1">The sequence shown here is derived from an EMBL/GenBank/DDBJ whole genome shotgun (WGS) entry which is preliminary data.</text>
</comment>
<protein>
    <submittedName>
        <fullName evidence="1">Acyl-CoA thioesterase</fullName>
        <ecNumber evidence="1">3.1.2.-</ecNumber>
    </submittedName>
</protein>
<keyword evidence="2" id="KW-1185">Reference proteome</keyword>
<keyword evidence="1" id="KW-0378">Hydrolase</keyword>
<dbReference type="RefSeq" id="WP_290109615.1">
    <property type="nucleotide sequence ID" value="NZ_JAUEPL010000002.1"/>
</dbReference>